<keyword evidence="5" id="KW-1185">Reference proteome</keyword>
<dbReference type="RefSeq" id="WP_149841190.1">
    <property type="nucleotide sequence ID" value="NZ_VUOC01000004.1"/>
</dbReference>
<comment type="caution">
    <text evidence="4">The sequence shown here is derived from an EMBL/GenBank/DDBJ whole genome shotgun (WGS) entry which is preliminary data.</text>
</comment>
<dbReference type="GO" id="GO:0016798">
    <property type="term" value="F:hydrolase activity, acting on glycosyl bonds"/>
    <property type="evidence" value="ECO:0007669"/>
    <property type="project" value="UniProtKB-KW"/>
</dbReference>
<dbReference type="InterPro" id="IPR013783">
    <property type="entry name" value="Ig-like_fold"/>
</dbReference>
<dbReference type="InterPro" id="IPR017853">
    <property type="entry name" value="GH"/>
</dbReference>
<dbReference type="Pfam" id="PF09087">
    <property type="entry name" value="Cyc-maltodext_N"/>
    <property type="match status" value="1"/>
</dbReference>
<sequence length="618" mass="70742">MARLKICLLTITIFLLSGATLFAQLPALERIEPAFWWTGMHNPVLQLIVHGDKIAERNVQLDYPGVTLKEVHKVENPNYLFVDLEIGASAKPGSMQLRFSKTGAKEIRYEYALKARDNAARAQGVTNKDLVYLIMPDRFANGDKTNDIVKGMQQTTLNRDSMYYRHGGDLQGIIDHLDYLQDLGITALWLNPVLENDQPSASYHGYAATENYRIDRRYGNNELYKKLVDELHKRGMKMIQDLVHNHIGSRHWTMLDLPSKDWVHQWPVFTRSNFREQPLFDPYAAAADKKLMTDGWFDTHMPDMNQANPYVRNYFTQSHIWWIEYAGVDGFRLDTYGYNDAAYMQEWGKAVKAEYPQLSFFGETFVHGVPNQAVFTQGNTINRGFDTDLPGVTDFQFLWAMTDLVNTKTSAQDGVAGLYNTLSNDFVYQDATRNVTFLDNHDLSRFFSVAGENIPKYKLALGCLLTTRGIPQLYYGAEILMKNFSNPDGLVREDFKGGWQGDSVNKFQPAGRTAAENEVFDYVHKLANYRKQDSVLQTGRLMQYVPEKGMYVYFRYNDHKTVMIIVNANDKEQSLVTQRFTERLQQFSHATDIITGKEQSITGTITVPALTTQVLELK</sequence>
<accession>A0A5B2VK86</accession>
<dbReference type="PANTHER" id="PTHR10357">
    <property type="entry name" value="ALPHA-AMYLASE FAMILY MEMBER"/>
    <property type="match status" value="1"/>
</dbReference>
<evidence type="ECO:0000313" key="5">
    <source>
        <dbReference type="Proteomes" id="UP000324611"/>
    </source>
</evidence>
<dbReference type="InterPro" id="IPR013780">
    <property type="entry name" value="Glyco_hydro_b"/>
</dbReference>
<dbReference type="InterPro" id="IPR006047">
    <property type="entry name" value="GH13_cat_dom"/>
</dbReference>
<dbReference type="InterPro" id="IPR019492">
    <property type="entry name" value="Cyclo-malto-dextrinase_C"/>
</dbReference>
<keyword evidence="1 4" id="KW-0378">Hydrolase</keyword>
<dbReference type="SUPFAM" id="SSF81296">
    <property type="entry name" value="E set domains"/>
    <property type="match status" value="1"/>
</dbReference>
<protein>
    <submittedName>
        <fullName evidence="4">Glycoside hydrolase family 13 protein</fullName>
    </submittedName>
</protein>
<dbReference type="Gene3D" id="3.20.20.80">
    <property type="entry name" value="Glycosidases"/>
    <property type="match status" value="1"/>
</dbReference>
<dbReference type="InterPro" id="IPR014756">
    <property type="entry name" value="Ig_E-set"/>
</dbReference>
<gene>
    <name evidence="4" type="ORF">F0L74_27945</name>
</gene>
<reference evidence="4 5" key="2">
    <citation type="submission" date="2019-09" db="EMBL/GenBank/DDBJ databases">
        <authorList>
            <person name="Jin C."/>
        </authorList>
    </citation>
    <scope>NUCLEOTIDE SEQUENCE [LARGE SCALE GENOMIC DNA]</scope>
    <source>
        <strain evidence="4 5">BN140078</strain>
    </source>
</reference>
<dbReference type="Gene3D" id="2.60.40.10">
    <property type="entry name" value="Immunoglobulins"/>
    <property type="match status" value="1"/>
</dbReference>
<dbReference type="SMART" id="SM00642">
    <property type="entry name" value="Aamy"/>
    <property type="match status" value="1"/>
</dbReference>
<dbReference type="GO" id="GO:0005975">
    <property type="term" value="P:carbohydrate metabolic process"/>
    <property type="evidence" value="ECO:0007669"/>
    <property type="project" value="InterPro"/>
</dbReference>
<dbReference type="EMBL" id="VUOC01000004">
    <property type="protein sequence ID" value="KAA2240013.1"/>
    <property type="molecule type" value="Genomic_DNA"/>
</dbReference>
<dbReference type="CDD" id="cd11340">
    <property type="entry name" value="AmyAc_bac_CMD_like_3"/>
    <property type="match status" value="1"/>
</dbReference>
<dbReference type="SUPFAM" id="SSF51011">
    <property type="entry name" value="Glycosyl hydrolase domain"/>
    <property type="match status" value="1"/>
</dbReference>
<evidence type="ECO:0000259" key="3">
    <source>
        <dbReference type="SMART" id="SM00642"/>
    </source>
</evidence>
<dbReference type="PANTHER" id="PTHR10357:SF210">
    <property type="entry name" value="MALTODEXTRIN GLUCOSIDASE"/>
    <property type="match status" value="1"/>
</dbReference>
<feature type="domain" description="Glycosyl hydrolase family 13 catalytic" evidence="3">
    <location>
        <begin position="133"/>
        <end position="530"/>
    </location>
</feature>
<evidence type="ECO:0000313" key="4">
    <source>
        <dbReference type="EMBL" id="KAA2240013.1"/>
    </source>
</evidence>
<proteinExistence type="predicted"/>
<dbReference type="Pfam" id="PF00128">
    <property type="entry name" value="Alpha-amylase"/>
    <property type="match status" value="1"/>
</dbReference>
<evidence type="ECO:0000256" key="2">
    <source>
        <dbReference type="ARBA" id="ARBA00023295"/>
    </source>
</evidence>
<dbReference type="InterPro" id="IPR015171">
    <property type="entry name" value="Cyc-maltodext_N"/>
</dbReference>
<name>A0A5B2VK86_9BACT</name>
<organism evidence="4 5">
    <name type="scientific">Chitinophaga agrisoli</name>
    <dbReference type="NCBI Taxonomy" id="2607653"/>
    <lineage>
        <taxon>Bacteria</taxon>
        <taxon>Pseudomonadati</taxon>
        <taxon>Bacteroidota</taxon>
        <taxon>Chitinophagia</taxon>
        <taxon>Chitinophagales</taxon>
        <taxon>Chitinophagaceae</taxon>
        <taxon>Chitinophaga</taxon>
    </lineage>
</organism>
<dbReference type="Proteomes" id="UP000324611">
    <property type="component" value="Unassembled WGS sequence"/>
</dbReference>
<keyword evidence="2" id="KW-0326">Glycosidase</keyword>
<dbReference type="AlphaFoldDB" id="A0A5B2VK86"/>
<dbReference type="Pfam" id="PF10438">
    <property type="entry name" value="Cyc-maltodext_C"/>
    <property type="match status" value="1"/>
</dbReference>
<evidence type="ECO:0000256" key="1">
    <source>
        <dbReference type="ARBA" id="ARBA00022801"/>
    </source>
</evidence>
<reference evidence="4 5" key="1">
    <citation type="submission" date="2019-09" db="EMBL/GenBank/DDBJ databases">
        <title>Chitinophaga ginsengihumi sp. nov., isolated from soil of ginseng rhizosphere.</title>
        <authorList>
            <person name="Lee J."/>
        </authorList>
    </citation>
    <scope>NUCLEOTIDE SEQUENCE [LARGE SCALE GENOMIC DNA]</scope>
    <source>
        <strain evidence="4 5">BN140078</strain>
    </source>
</reference>
<dbReference type="SUPFAM" id="SSF51445">
    <property type="entry name" value="(Trans)glycosidases"/>
    <property type="match status" value="1"/>
</dbReference>
<dbReference type="Gene3D" id="2.60.40.1180">
    <property type="entry name" value="Golgi alpha-mannosidase II"/>
    <property type="match status" value="1"/>
</dbReference>